<dbReference type="AlphaFoldDB" id="A0A1W1WRA1"/>
<evidence type="ECO:0000256" key="1">
    <source>
        <dbReference type="SAM" id="Phobius"/>
    </source>
</evidence>
<keyword evidence="3" id="KW-1185">Reference proteome</keyword>
<proteinExistence type="predicted"/>
<protein>
    <submittedName>
        <fullName evidence="2">Uncharacterized protein</fullName>
    </submittedName>
</protein>
<keyword evidence="1" id="KW-1133">Transmembrane helix</keyword>
<gene>
    <name evidence="2" type="ORF">SAMN05660197_0591</name>
</gene>
<evidence type="ECO:0000313" key="3">
    <source>
        <dbReference type="Proteomes" id="UP000192602"/>
    </source>
</evidence>
<dbReference type="EMBL" id="FWWZ01000001">
    <property type="protein sequence ID" value="SMC08817.1"/>
    <property type="molecule type" value="Genomic_DNA"/>
</dbReference>
<reference evidence="3" key="1">
    <citation type="submission" date="2017-04" db="EMBL/GenBank/DDBJ databases">
        <authorList>
            <person name="Varghese N."/>
            <person name="Submissions S."/>
        </authorList>
    </citation>
    <scope>NUCLEOTIDE SEQUENCE [LARGE SCALE GENOMIC DNA]</scope>
    <source>
        <strain evidence="3">DSM 16512</strain>
    </source>
</reference>
<dbReference type="STRING" id="1069081.SAMN05660197_0591"/>
<dbReference type="OrthoDB" id="1436150at2"/>
<sequence length="210" mass="24485">MKKIFVLILLTLSLFAEKIIIQLDVNVNECGDAKITWTQKATAFQWKMLVQKYGNNPALLKREIIASLPGYELTNFSFKRNDIERTMIFSFDAKGVVKYKGNGIWHFKYEKKFTPRKISPTEWFFTDTENEGNILAEYDISLKLPQRAKKAHLTTNEFDEKVLEYFLKPTIFQRISIVTYIGIGLIFIALVLALIALFYKEKPQKIENQK</sequence>
<dbReference type="RefSeq" id="WP_084275079.1">
    <property type="nucleotide sequence ID" value="NZ_AP026671.1"/>
</dbReference>
<organism evidence="2 3">
    <name type="scientific">Nitratiruptor tergarcus DSM 16512</name>
    <dbReference type="NCBI Taxonomy" id="1069081"/>
    <lineage>
        <taxon>Bacteria</taxon>
        <taxon>Pseudomonadati</taxon>
        <taxon>Campylobacterota</taxon>
        <taxon>Epsilonproteobacteria</taxon>
        <taxon>Nautiliales</taxon>
        <taxon>Nitratiruptoraceae</taxon>
        <taxon>Nitratiruptor</taxon>
    </lineage>
</organism>
<dbReference type="Proteomes" id="UP000192602">
    <property type="component" value="Unassembled WGS sequence"/>
</dbReference>
<evidence type="ECO:0000313" key="2">
    <source>
        <dbReference type="EMBL" id="SMC08817.1"/>
    </source>
</evidence>
<name>A0A1W1WRA1_9BACT</name>
<accession>A0A1W1WRA1</accession>
<keyword evidence="1" id="KW-0812">Transmembrane</keyword>
<keyword evidence="1" id="KW-0472">Membrane</keyword>
<feature type="transmembrane region" description="Helical" evidence="1">
    <location>
        <begin position="177"/>
        <end position="199"/>
    </location>
</feature>